<accession>A0AC60W640</accession>
<evidence type="ECO:0000313" key="1">
    <source>
        <dbReference type="EMBL" id="MBA4455001.1"/>
    </source>
</evidence>
<dbReference type="Proteomes" id="UP000526786">
    <property type="component" value="Unassembled WGS sequence"/>
</dbReference>
<protein>
    <submittedName>
        <fullName evidence="1">Uncharacterized protein</fullName>
    </submittedName>
</protein>
<name>A0AC60W640_9ARCH</name>
<dbReference type="EMBL" id="JACENC010000339">
    <property type="protein sequence ID" value="MBA4455001.1"/>
    <property type="molecule type" value="Genomic_DNA"/>
</dbReference>
<reference evidence="1 2" key="1">
    <citation type="journal article" date="2020" name="Appl. Environ. Microbiol.">
        <title>Genomic Characteristics of a Novel Species of Ammonia-Oxidizing Archaea from the Jiulong River Estuary.</title>
        <authorList>
            <person name="Zou D."/>
            <person name="Wan R."/>
            <person name="Han L."/>
            <person name="Xu M.N."/>
            <person name="Liu Y."/>
            <person name="Liu H."/>
            <person name="Kao S.J."/>
            <person name="Li M."/>
        </authorList>
    </citation>
    <scope>NUCLEOTIDE SEQUENCE [LARGE SCALE GENOMIC DNA]</scope>
    <source>
        <strain evidence="1">W2bin3</strain>
    </source>
</reference>
<comment type="caution">
    <text evidence="1">The sequence shown here is derived from an EMBL/GenBank/DDBJ whole genome shotgun (WGS) entry which is preliminary data.</text>
</comment>
<feature type="non-terminal residue" evidence="1">
    <location>
        <position position="1"/>
    </location>
</feature>
<gene>
    <name evidence="1" type="ORF">H2B05_08735</name>
</gene>
<organism evidence="1 2">
    <name type="scientific">Candidatus Nitrosomaritimum aestuariumsis</name>
    <dbReference type="NCBI Taxonomy" id="3342354"/>
    <lineage>
        <taxon>Archaea</taxon>
        <taxon>Nitrososphaerota</taxon>
        <taxon>Nitrososphaeria</taxon>
        <taxon>Nitrosopumilales</taxon>
        <taxon>Nitrosopumilaceae</taxon>
        <taxon>Candidatus Nitrosomaritimum</taxon>
    </lineage>
</organism>
<proteinExistence type="predicted"/>
<evidence type="ECO:0000313" key="2">
    <source>
        <dbReference type="Proteomes" id="UP000526786"/>
    </source>
</evidence>
<sequence length="64" mass="7288">SFDANSSYLLETGENTDIFEVKIKIPRQLDGKVVHIGDWYEIRYIDTTTPSGTEEKVILKSRIG</sequence>